<protein>
    <submittedName>
        <fullName evidence="1">Uncharacterized protein</fullName>
    </submittedName>
</protein>
<gene>
    <name evidence="1" type="ORF">S06H3_19496</name>
</gene>
<proteinExistence type="predicted"/>
<dbReference type="AlphaFoldDB" id="X1LL15"/>
<sequence>ADIHIQAASLQVLLDEMKDGLLSYVNQAGVPVENVRYIDNRGAGRDAILDNGKGKKFALISREYKEMLDEIIKDPVTSSQIEDHLEFAGKVWSFEYSLNEIKKDPLMKNYYKLTDASKGIALSEYIAISTLLHHH</sequence>
<reference evidence="1" key="1">
    <citation type="journal article" date="2014" name="Front. Microbiol.">
        <title>High frequency of phylogenetically diverse reductive dehalogenase-homologous genes in deep subseafloor sedimentary metagenomes.</title>
        <authorList>
            <person name="Kawai M."/>
            <person name="Futagami T."/>
            <person name="Toyoda A."/>
            <person name="Takaki Y."/>
            <person name="Nishi S."/>
            <person name="Hori S."/>
            <person name="Arai W."/>
            <person name="Tsubouchi T."/>
            <person name="Morono Y."/>
            <person name="Uchiyama I."/>
            <person name="Ito T."/>
            <person name="Fujiyama A."/>
            <person name="Inagaki F."/>
            <person name="Takami H."/>
        </authorList>
    </citation>
    <scope>NUCLEOTIDE SEQUENCE</scope>
    <source>
        <strain evidence="1">Expedition CK06-06</strain>
    </source>
</reference>
<feature type="non-terminal residue" evidence="1">
    <location>
        <position position="1"/>
    </location>
</feature>
<comment type="caution">
    <text evidence="1">The sequence shown here is derived from an EMBL/GenBank/DDBJ whole genome shotgun (WGS) entry which is preliminary data.</text>
</comment>
<name>X1LL15_9ZZZZ</name>
<evidence type="ECO:0000313" key="1">
    <source>
        <dbReference type="EMBL" id="GAI06511.1"/>
    </source>
</evidence>
<dbReference type="EMBL" id="BARV01009988">
    <property type="protein sequence ID" value="GAI06511.1"/>
    <property type="molecule type" value="Genomic_DNA"/>
</dbReference>
<organism evidence="1">
    <name type="scientific">marine sediment metagenome</name>
    <dbReference type="NCBI Taxonomy" id="412755"/>
    <lineage>
        <taxon>unclassified sequences</taxon>
        <taxon>metagenomes</taxon>
        <taxon>ecological metagenomes</taxon>
    </lineage>
</organism>
<accession>X1LL15</accession>